<dbReference type="AlphaFoldDB" id="R4K5Q4"/>
<keyword evidence="3" id="KW-0326">Glycosidase</keyword>
<dbReference type="SUPFAM" id="SSF88713">
    <property type="entry name" value="Glycoside hydrolase/deacetylase"/>
    <property type="match status" value="1"/>
</dbReference>
<keyword evidence="4" id="KW-1185">Reference proteome</keyword>
<keyword evidence="3" id="KW-0378">Hydrolase</keyword>
<evidence type="ECO:0000313" key="4">
    <source>
        <dbReference type="Proteomes" id="UP000013523"/>
    </source>
</evidence>
<dbReference type="EMBL" id="CP003261">
    <property type="protein sequence ID" value="AGK97001.1"/>
    <property type="molecule type" value="Genomic_DNA"/>
</dbReference>
<keyword evidence="3" id="KW-0119">Carbohydrate metabolism</keyword>
<proteinExistence type="predicted"/>
<dbReference type="eggNOG" id="COG0726">
    <property type="taxonomic scope" value="Bacteria"/>
</dbReference>
<reference evidence="3 4" key="1">
    <citation type="submission" date="2012-01" db="EMBL/GenBank/DDBJ databases">
        <title>Complete sequence of chromosome of Clostridium pasteurianum BC1.</title>
        <authorList>
            <consortium name="US DOE Joint Genome Institute"/>
            <person name="Lucas S."/>
            <person name="Han J."/>
            <person name="Lapidus A."/>
            <person name="Cheng J.-F."/>
            <person name="Goodwin L."/>
            <person name="Pitluck S."/>
            <person name="Peters L."/>
            <person name="Mikhailova N."/>
            <person name="Teshima H."/>
            <person name="Detter J.C."/>
            <person name="Han C."/>
            <person name="Tapia R."/>
            <person name="Land M."/>
            <person name="Hauser L."/>
            <person name="Kyrpides N."/>
            <person name="Ivanova N."/>
            <person name="Pagani I."/>
            <person name="Dunn J."/>
            <person name="Taghavi S."/>
            <person name="Francis A."/>
            <person name="van der Lelie D."/>
            <person name="Woyke T."/>
        </authorList>
    </citation>
    <scope>NUCLEOTIDE SEQUENCE [LARGE SCALE GENOMIC DNA]</scope>
    <source>
        <strain evidence="3 4">BC1</strain>
    </source>
</reference>
<keyword evidence="1" id="KW-0472">Membrane</keyword>
<dbReference type="PROSITE" id="PS51677">
    <property type="entry name" value="NODB"/>
    <property type="match status" value="1"/>
</dbReference>
<dbReference type="STRING" id="86416.Clopa_2122"/>
<dbReference type="InterPro" id="IPR002509">
    <property type="entry name" value="NODB_dom"/>
</dbReference>
<dbReference type="GO" id="GO:0045493">
    <property type="term" value="P:xylan catabolic process"/>
    <property type="evidence" value="ECO:0007669"/>
    <property type="project" value="UniProtKB-KW"/>
</dbReference>
<dbReference type="PANTHER" id="PTHR10587">
    <property type="entry name" value="GLYCOSYL TRANSFERASE-RELATED"/>
    <property type="match status" value="1"/>
</dbReference>
<dbReference type="RefSeq" id="WP_015615309.1">
    <property type="nucleotide sequence ID" value="NC_021182.1"/>
</dbReference>
<dbReference type="GO" id="GO:0016810">
    <property type="term" value="F:hydrolase activity, acting on carbon-nitrogen (but not peptide) bonds"/>
    <property type="evidence" value="ECO:0007669"/>
    <property type="project" value="InterPro"/>
</dbReference>
<dbReference type="Pfam" id="PF01522">
    <property type="entry name" value="Polysacc_deac_1"/>
    <property type="match status" value="1"/>
</dbReference>
<evidence type="ECO:0000256" key="1">
    <source>
        <dbReference type="SAM" id="Phobius"/>
    </source>
</evidence>
<dbReference type="InterPro" id="IPR050248">
    <property type="entry name" value="Polysacc_deacetylase_ArnD"/>
</dbReference>
<evidence type="ECO:0000313" key="3">
    <source>
        <dbReference type="EMBL" id="AGK97001.1"/>
    </source>
</evidence>
<feature type="transmembrane region" description="Helical" evidence="1">
    <location>
        <begin position="12"/>
        <end position="31"/>
    </location>
</feature>
<evidence type="ECO:0000259" key="2">
    <source>
        <dbReference type="PROSITE" id="PS51677"/>
    </source>
</evidence>
<keyword evidence="1" id="KW-1133">Transmembrane helix</keyword>
<dbReference type="CDD" id="cd10944">
    <property type="entry name" value="CE4_SmPgdA_like"/>
    <property type="match status" value="1"/>
</dbReference>
<name>R4K5Q4_CLOPA</name>
<dbReference type="PATRIC" id="fig|86416.3.peg.2096"/>
<feature type="domain" description="NodB homology" evidence="2">
    <location>
        <begin position="85"/>
        <end position="272"/>
    </location>
</feature>
<protein>
    <submittedName>
        <fullName evidence="3">Putative xylanase/chitin deacetylase</fullName>
    </submittedName>
</protein>
<keyword evidence="3" id="KW-0858">Xylan degradation</keyword>
<dbReference type="GO" id="GO:0016798">
    <property type="term" value="F:hydrolase activity, acting on glycosyl bonds"/>
    <property type="evidence" value="ECO:0007669"/>
    <property type="project" value="UniProtKB-KW"/>
</dbReference>
<dbReference type="HOGENOM" id="CLU_021264_6_2_9"/>
<keyword evidence="3" id="KW-0624">Polysaccharide degradation</keyword>
<sequence length="273" mass="30721">MKGKNFSSILKIAIIIIIFSVCIGYVEMIFLTGQNRHTNTGVDRSVVKASEIKIPVRNLVINSNISKGLLEENLQDVDKIPSSKKTAYLTFDDGPSADTTPQIIGILNKYNVKATFFVIGQSAVIHPEILKLEVNEGFIVANHTYSHNINYLYSDPKNLVEDFKKNEILLKSILPGYNSKLVRFPGGSRQRDKRYITAVKSEGYKIVDWNCLSMDAENTKYTVDDLINNVKNTSRGKNNLIILMHDSSGRQKTIEALPKIIEYLKAEGYAFEI</sequence>
<keyword evidence="1" id="KW-0812">Transmembrane</keyword>
<dbReference type="Proteomes" id="UP000013523">
    <property type="component" value="Chromosome"/>
</dbReference>
<gene>
    <name evidence="3" type="ORF">Clopa_2122</name>
</gene>
<dbReference type="KEGG" id="cpas:Clopa_2122"/>
<accession>R4K5Q4</accession>
<dbReference type="Gene3D" id="3.20.20.370">
    <property type="entry name" value="Glycoside hydrolase/deacetylase"/>
    <property type="match status" value="1"/>
</dbReference>
<organism evidence="3 4">
    <name type="scientific">Clostridium pasteurianum BC1</name>
    <dbReference type="NCBI Taxonomy" id="86416"/>
    <lineage>
        <taxon>Bacteria</taxon>
        <taxon>Bacillati</taxon>
        <taxon>Bacillota</taxon>
        <taxon>Clostridia</taxon>
        <taxon>Eubacteriales</taxon>
        <taxon>Clostridiaceae</taxon>
        <taxon>Clostridium</taxon>
    </lineage>
</organism>
<dbReference type="InterPro" id="IPR011330">
    <property type="entry name" value="Glyco_hydro/deAcase_b/a-brl"/>
</dbReference>